<reference evidence="2" key="1">
    <citation type="submission" date="2020-12" db="EMBL/GenBank/DDBJ databases">
        <authorList>
            <consortium name="Molecular Ecology Group"/>
        </authorList>
    </citation>
    <scope>NUCLEOTIDE SEQUENCE</scope>
    <source>
        <strain evidence="2">TBG_1078</strain>
    </source>
</reference>
<accession>A0A811ZNX0</accession>
<proteinExistence type="predicted"/>
<feature type="compositionally biased region" description="Low complexity" evidence="1">
    <location>
        <begin position="75"/>
        <end position="92"/>
    </location>
</feature>
<evidence type="ECO:0000256" key="1">
    <source>
        <dbReference type="SAM" id="MobiDB-lite"/>
    </source>
</evidence>
<keyword evidence="3" id="KW-1185">Reference proteome</keyword>
<gene>
    <name evidence="2" type="ORF">NYPRO_LOCUS23183</name>
</gene>
<dbReference type="AlphaFoldDB" id="A0A811ZNX0"/>
<feature type="compositionally biased region" description="Low complexity" evidence="1">
    <location>
        <begin position="116"/>
        <end position="131"/>
    </location>
</feature>
<comment type="caution">
    <text evidence="2">The sequence shown here is derived from an EMBL/GenBank/DDBJ whole genome shotgun (WGS) entry which is preliminary data.</text>
</comment>
<feature type="compositionally biased region" description="Basic residues" evidence="1">
    <location>
        <begin position="50"/>
        <end position="74"/>
    </location>
</feature>
<sequence>MASDGKAGGRQGVGPGPAASGAGPGPAPPRPAWNQSPRSLADRPPPPGERRHRRRHLRLHVNTRRGGSGRRGARRSAQPPATPPLRAGAPAAPRRPAPPRPRPRRGCPGPAPSAPAAPARTPAAAGAKPAGKPGIELTIVKICKILFLSNFYTQHGAQTHNSEIKSYKLHQLNQPGAPQTTFSSWYSSIDLLTMIY</sequence>
<evidence type="ECO:0000313" key="3">
    <source>
        <dbReference type="Proteomes" id="UP000645828"/>
    </source>
</evidence>
<dbReference type="EMBL" id="CAJHUB010000770">
    <property type="protein sequence ID" value="CAD7690389.1"/>
    <property type="molecule type" value="Genomic_DNA"/>
</dbReference>
<name>A0A811ZNX0_NYCPR</name>
<dbReference type="Proteomes" id="UP000645828">
    <property type="component" value="Unassembled WGS sequence"/>
</dbReference>
<organism evidence="2 3">
    <name type="scientific">Nyctereutes procyonoides</name>
    <name type="common">Raccoon dog</name>
    <name type="synonym">Canis procyonoides</name>
    <dbReference type="NCBI Taxonomy" id="34880"/>
    <lineage>
        <taxon>Eukaryota</taxon>
        <taxon>Metazoa</taxon>
        <taxon>Chordata</taxon>
        <taxon>Craniata</taxon>
        <taxon>Vertebrata</taxon>
        <taxon>Euteleostomi</taxon>
        <taxon>Mammalia</taxon>
        <taxon>Eutheria</taxon>
        <taxon>Laurasiatheria</taxon>
        <taxon>Carnivora</taxon>
        <taxon>Caniformia</taxon>
        <taxon>Canidae</taxon>
        <taxon>Nyctereutes</taxon>
    </lineage>
</organism>
<feature type="region of interest" description="Disordered" evidence="1">
    <location>
        <begin position="1"/>
        <end position="131"/>
    </location>
</feature>
<protein>
    <submittedName>
        <fullName evidence="2">(raccoon dog) hypothetical protein</fullName>
    </submittedName>
</protein>
<evidence type="ECO:0000313" key="2">
    <source>
        <dbReference type="EMBL" id="CAD7690389.1"/>
    </source>
</evidence>
<feature type="compositionally biased region" description="Gly residues" evidence="1">
    <location>
        <begin position="1"/>
        <end position="15"/>
    </location>
</feature>